<keyword evidence="8" id="KW-0067">ATP-binding</keyword>
<dbReference type="GO" id="GO:0005524">
    <property type="term" value="F:ATP binding"/>
    <property type="evidence" value="ECO:0007669"/>
    <property type="project" value="UniProtKB-KW"/>
</dbReference>
<evidence type="ECO:0000256" key="12">
    <source>
        <dbReference type="ARBA" id="ARBA00033413"/>
    </source>
</evidence>
<evidence type="ECO:0000256" key="5">
    <source>
        <dbReference type="ARBA" id="ARBA00022679"/>
    </source>
</evidence>
<comment type="caution">
    <text evidence="14">The sequence shown here is derived from an EMBL/GenBank/DDBJ whole genome shotgun (WGS) entry which is preliminary data.</text>
</comment>
<evidence type="ECO:0000313" key="14">
    <source>
        <dbReference type="EMBL" id="GGF88243.1"/>
    </source>
</evidence>
<organism evidence="14 15">
    <name type="scientific">Marinicella pacifica</name>
    <dbReference type="NCBI Taxonomy" id="1171543"/>
    <lineage>
        <taxon>Bacteria</taxon>
        <taxon>Pseudomonadati</taxon>
        <taxon>Pseudomonadota</taxon>
        <taxon>Gammaproteobacteria</taxon>
        <taxon>Lysobacterales</taxon>
        <taxon>Marinicellaceae</taxon>
        <taxon>Marinicella</taxon>
    </lineage>
</organism>
<evidence type="ECO:0000256" key="3">
    <source>
        <dbReference type="ARBA" id="ARBA00013253"/>
    </source>
</evidence>
<keyword evidence="6" id="KW-0547">Nucleotide-binding</keyword>
<evidence type="ECO:0000256" key="7">
    <source>
        <dbReference type="ARBA" id="ARBA00022777"/>
    </source>
</evidence>
<evidence type="ECO:0000256" key="1">
    <source>
        <dbReference type="ARBA" id="ARBA00005051"/>
    </source>
</evidence>
<dbReference type="GO" id="GO:0016301">
    <property type="term" value="F:kinase activity"/>
    <property type="evidence" value="ECO:0007669"/>
    <property type="project" value="UniProtKB-KW"/>
</dbReference>
<reference evidence="14" key="2">
    <citation type="submission" date="2020-09" db="EMBL/GenBank/DDBJ databases">
        <authorList>
            <person name="Sun Q."/>
            <person name="Zhou Y."/>
        </authorList>
    </citation>
    <scope>NUCLEOTIDE SEQUENCE</scope>
    <source>
        <strain evidence="14">CGMCC 1.12181</strain>
    </source>
</reference>
<dbReference type="PANTHER" id="PTHR43071:SF1">
    <property type="entry name" value="2-AMINO-4-HYDROXY-6-HYDROXYMETHYLDIHYDROPTERIDINE PYROPHOSPHOKINASE"/>
    <property type="match status" value="1"/>
</dbReference>
<dbReference type="InterPro" id="IPR035907">
    <property type="entry name" value="Hppk_sf"/>
</dbReference>
<dbReference type="AlphaFoldDB" id="A0A917FJ27"/>
<evidence type="ECO:0000256" key="2">
    <source>
        <dbReference type="ARBA" id="ARBA00005810"/>
    </source>
</evidence>
<dbReference type="GO" id="GO:0046656">
    <property type="term" value="P:folic acid biosynthetic process"/>
    <property type="evidence" value="ECO:0007669"/>
    <property type="project" value="UniProtKB-KW"/>
</dbReference>
<comment type="pathway">
    <text evidence="1">Cofactor biosynthesis; tetrahydrofolate biosynthesis; 2-amino-4-hydroxy-6-hydroxymethyl-7,8-dihydropteridine diphosphate from 7,8-dihydroneopterin triphosphate: step 4/4.</text>
</comment>
<name>A0A917FJ27_9GAMM</name>
<dbReference type="PANTHER" id="PTHR43071">
    <property type="entry name" value="2-AMINO-4-HYDROXY-6-HYDROXYMETHYLDIHYDROPTERIDINE PYROPHOSPHOKINASE"/>
    <property type="match status" value="1"/>
</dbReference>
<dbReference type="NCBIfam" id="TIGR01498">
    <property type="entry name" value="folK"/>
    <property type="match status" value="1"/>
</dbReference>
<dbReference type="InterPro" id="IPR000550">
    <property type="entry name" value="Hppk"/>
</dbReference>
<evidence type="ECO:0000256" key="11">
    <source>
        <dbReference type="ARBA" id="ARBA00029766"/>
    </source>
</evidence>
<keyword evidence="7" id="KW-0418">Kinase</keyword>
<proteinExistence type="inferred from homology"/>
<dbReference type="RefSeq" id="WP_188364266.1">
    <property type="nucleotide sequence ID" value="NZ_BAABJF010000032.1"/>
</dbReference>
<feature type="domain" description="7,8-dihydro-6-hydroxymethylpterin-pyrophosphokinase" evidence="13">
    <location>
        <begin position="9"/>
        <end position="134"/>
    </location>
</feature>
<accession>A0A917FJ27</accession>
<evidence type="ECO:0000256" key="6">
    <source>
        <dbReference type="ARBA" id="ARBA00022741"/>
    </source>
</evidence>
<dbReference type="Pfam" id="PF01288">
    <property type="entry name" value="HPPK"/>
    <property type="match status" value="1"/>
</dbReference>
<sequence length="170" mass="19548">MNRQRIRYYVSLGSNLNRCAHLTCAIQFLKASFRTVDCSPVYQSPAYGFNGPDFYNMVVAFDSAFSPTALKKWLRELEYACGRIRNQSRFSNRTLDMDILLAGTFILKHKNLRLPRPELIKRAYVLKPLSDLVPELIHPETGQKVADIWQQLDASESATITLVNSQNWFN</sequence>
<gene>
    <name evidence="14" type="primary">folK</name>
    <name evidence="14" type="ORF">GCM10011365_06750</name>
</gene>
<evidence type="ECO:0000256" key="4">
    <source>
        <dbReference type="ARBA" id="ARBA00016218"/>
    </source>
</evidence>
<dbReference type="EMBL" id="BMEO01000002">
    <property type="protein sequence ID" value="GGF88243.1"/>
    <property type="molecule type" value="Genomic_DNA"/>
</dbReference>
<dbReference type="GO" id="GO:0003848">
    <property type="term" value="F:2-amino-4-hydroxy-6-hydroxymethyldihydropteridine diphosphokinase activity"/>
    <property type="evidence" value="ECO:0007669"/>
    <property type="project" value="UniProtKB-EC"/>
</dbReference>
<dbReference type="SUPFAM" id="SSF55083">
    <property type="entry name" value="6-hydroxymethyl-7,8-dihydropterin pyrophosphokinase, HPPK"/>
    <property type="match status" value="1"/>
</dbReference>
<protein>
    <recommendedName>
        <fullName evidence="4">2-amino-4-hydroxy-6-hydroxymethyldihydropteridine pyrophosphokinase</fullName>
        <ecNumber evidence="3">2.7.6.3</ecNumber>
    </recommendedName>
    <alternativeName>
        <fullName evidence="11">6-hydroxymethyl-7,8-dihydropterin pyrophosphokinase</fullName>
    </alternativeName>
    <alternativeName>
        <fullName evidence="12">7,8-dihydro-6-hydroxymethylpterin-pyrophosphokinase</fullName>
    </alternativeName>
</protein>
<dbReference type="EC" id="2.7.6.3" evidence="3"/>
<comment type="function">
    <text evidence="10">Catalyzes the transfer of pyrophosphate from adenosine triphosphate (ATP) to 6-hydroxymethyl-7,8-dihydropterin, an enzymatic step in folate biosynthesis pathway.</text>
</comment>
<evidence type="ECO:0000313" key="15">
    <source>
        <dbReference type="Proteomes" id="UP000605253"/>
    </source>
</evidence>
<evidence type="ECO:0000256" key="10">
    <source>
        <dbReference type="ARBA" id="ARBA00029409"/>
    </source>
</evidence>
<reference evidence="14" key="1">
    <citation type="journal article" date="2014" name="Int. J. Syst. Evol. Microbiol.">
        <title>Complete genome sequence of Corynebacterium casei LMG S-19264T (=DSM 44701T), isolated from a smear-ripened cheese.</title>
        <authorList>
            <consortium name="US DOE Joint Genome Institute (JGI-PGF)"/>
            <person name="Walter F."/>
            <person name="Albersmeier A."/>
            <person name="Kalinowski J."/>
            <person name="Ruckert C."/>
        </authorList>
    </citation>
    <scope>NUCLEOTIDE SEQUENCE</scope>
    <source>
        <strain evidence="14">CGMCC 1.12181</strain>
    </source>
</reference>
<dbReference type="Proteomes" id="UP000605253">
    <property type="component" value="Unassembled WGS sequence"/>
</dbReference>
<evidence type="ECO:0000256" key="9">
    <source>
        <dbReference type="ARBA" id="ARBA00022909"/>
    </source>
</evidence>
<dbReference type="CDD" id="cd00483">
    <property type="entry name" value="HPPK"/>
    <property type="match status" value="1"/>
</dbReference>
<evidence type="ECO:0000259" key="13">
    <source>
        <dbReference type="Pfam" id="PF01288"/>
    </source>
</evidence>
<dbReference type="Gene3D" id="3.30.70.560">
    <property type="entry name" value="7,8-Dihydro-6-hydroxymethylpterin-pyrophosphokinase HPPK"/>
    <property type="match status" value="1"/>
</dbReference>
<keyword evidence="9" id="KW-0289">Folate biosynthesis</keyword>
<comment type="similarity">
    <text evidence="2">Belongs to the HPPK family.</text>
</comment>
<keyword evidence="15" id="KW-1185">Reference proteome</keyword>
<keyword evidence="5" id="KW-0808">Transferase</keyword>
<evidence type="ECO:0000256" key="8">
    <source>
        <dbReference type="ARBA" id="ARBA00022840"/>
    </source>
</evidence>